<dbReference type="EMBL" id="JACIDN010000008">
    <property type="protein sequence ID" value="MBB3904621.1"/>
    <property type="molecule type" value="Genomic_DNA"/>
</dbReference>
<reference evidence="4 5" key="3">
    <citation type="submission" date="2020-08" db="EMBL/GenBank/DDBJ databases">
        <title>Genomic Encyclopedia of Type Strains, Phase IV (KMG-IV): sequencing the most valuable type-strain genomes for metagenomic binning, comparative biology and taxonomic classification.</title>
        <authorList>
            <person name="Goeker M."/>
        </authorList>
    </citation>
    <scope>NUCLEOTIDE SEQUENCE [LARGE SCALE GENOMIC DNA]</scope>
    <source>
        <strain evidence="4 5">DSM 24105</strain>
    </source>
</reference>
<organism evidence="4 5">
    <name type="scientific">Methylobacterium brachythecii</name>
    <dbReference type="NCBI Taxonomy" id="1176177"/>
    <lineage>
        <taxon>Bacteria</taxon>
        <taxon>Pseudomonadati</taxon>
        <taxon>Pseudomonadota</taxon>
        <taxon>Alphaproteobacteria</taxon>
        <taxon>Hyphomicrobiales</taxon>
        <taxon>Methylobacteriaceae</taxon>
        <taxon>Methylobacterium</taxon>
    </lineage>
</organism>
<feature type="compositionally biased region" description="Low complexity" evidence="1">
    <location>
        <begin position="120"/>
        <end position="135"/>
    </location>
</feature>
<dbReference type="Proteomes" id="UP001156881">
    <property type="component" value="Unassembled WGS sequence"/>
</dbReference>
<feature type="chain" id="PRO_5031249547" evidence="2">
    <location>
        <begin position="22"/>
        <end position="143"/>
    </location>
</feature>
<dbReference type="EMBL" id="BSPG01000017">
    <property type="protein sequence ID" value="GLS45033.1"/>
    <property type="molecule type" value="Genomic_DNA"/>
</dbReference>
<evidence type="ECO:0000256" key="1">
    <source>
        <dbReference type="SAM" id="MobiDB-lite"/>
    </source>
</evidence>
<comment type="caution">
    <text evidence="4">The sequence shown here is derived from an EMBL/GenBank/DDBJ whole genome shotgun (WGS) entry which is preliminary data.</text>
</comment>
<dbReference type="Proteomes" id="UP000517759">
    <property type="component" value="Unassembled WGS sequence"/>
</dbReference>
<evidence type="ECO:0000313" key="3">
    <source>
        <dbReference type="EMBL" id="GLS45033.1"/>
    </source>
</evidence>
<accession>A0A7W6AQ13</accession>
<feature type="signal peptide" evidence="2">
    <location>
        <begin position="1"/>
        <end position="21"/>
    </location>
</feature>
<keyword evidence="6" id="KW-1185">Reference proteome</keyword>
<reference evidence="3" key="1">
    <citation type="journal article" date="2014" name="Int. J. Syst. Evol. Microbiol.">
        <title>Complete genome of a new Firmicutes species belonging to the dominant human colonic microbiota ('Ruminococcus bicirculans') reveals two chromosomes and a selective capacity to utilize plant glucans.</title>
        <authorList>
            <consortium name="NISC Comparative Sequencing Program"/>
            <person name="Wegmann U."/>
            <person name="Louis P."/>
            <person name="Goesmann A."/>
            <person name="Henrissat B."/>
            <person name="Duncan S.H."/>
            <person name="Flint H.J."/>
        </authorList>
    </citation>
    <scope>NUCLEOTIDE SEQUENCE</scope>
    <source>
        <strain evidence="3">NBRC 107710</strain>
    </source>
</reference>
<proteinExistence type="predicted"/>
<evidence type="ECO:0000313" key="5">
    <source>
        <dbReference type="Proteomes" id="UP000517759"/>
    </source>
</evidence>
<protein>
    <submittedName>
        <fullName evidence="4">Uncharacterized protein</fullName>
    </submittedName>
</protein>
<feature type="region of interest" description="Disordered" evidence="1">
    <location>
        <begin position="120"/>
        <end position="143"/>
    </location>
</feature>
<evidence type="ECO:0000256" key="2">
    <source>
        <dbReference type="SAM" id="SignalP"/>
    </source>
</evidence>
<evidence type="ECO:0000313" key="4">
    <source>
        <dbReference type="EMBL" id="MBB3904621.1"/>
    </source>
</evidence>
<dbReference type="AlphaFoldDB" id="A0A7W6AQ13"/>
<reference evidence="3" key="4">
    <citation type="submission" date="2023-01" db="EMBL/GenBank/DDBJ databases">
        <title>Draft genome sequence of Methylobacterium brachythecii strain NBRC 107710.</title>
        <authorList>
            <person name="Sun Q."/>
            <person name="Mori K."/>
        </authorList>
    </citation>
    <scope>NUCLEOTIDE SEQUENCE</scope>
    <source>
        <strain evidence="3">NBRC 107710</strain>
    </source>
</reference>
<name>A0A7W6AQ13_9HYPH</name>
<keyword evidence="2" id="KW-0732">Signal</keyword>
<dbReference type="RefSeq" id="WP_183508637.1">
    <property type="nucleotide sequence ID" value="NZ_BSPG01000017.1"/>
</dbReference>
<sequence length="143" mass="14237">MRASFATAFLLLAASALPSTAQAPSRPGDVPATTGTAAAPPVIACASLANLRSVLRGAKDDAKAAIQLVTDPKSDLGCSVLDRKAVTGIADHVALNGRAYECLGLQSTSICQWTVAGSAAPPAAASTPTRGAGASPAQPKTKR</sequence>
<gene>
    <name evidence="3" type="ORF">GCM10007884_30220</name>
    <name evidence="4" type="ORF">GGR33_004144</name>
</gene>
<evidence type="ECO:0000313" key="6">
    <source>
        <dbReference type="Proteomes" id="UP001156881"/>
    </source>
</evidence>
<reference evidence="6" key="2">
    <citation type="journal article" date="2019" name="Int. J. Syst. Evol. Microbiol.">
        <title>The Global Catalogue of Microorganisms (GCM) 10K type strain sequencing project: providing services to taxonomists for standard genome sequencing and annotation.</title>
        <authorList>
            <consortium name="The Broad Institute Genomics Platform"/>
            <consortium name="The Broad Institute Genome Sequencing Center for Infectious Disease"/>
            <person name="Wu L."/>
            <person name="Ma J."/>
        </authorList>
    </citation>
    <scope>NUCLEOTIDE SEQUENCE [LARGE SCALE GENOMIC DNA]</scope>
    <source>
        <strain evidence="6">NBRC 107710</strain>
    </source>
</reference>